<organism evidence="2 3">
    <name type="scientific">Metarhizium robertsii</name>
    <dbReference type="NCBI Taxonomy" id="568076"/>
    <lineage>
        <taxon>Eukaryota</taxon>
        <taxon>Fungi</taxon>
        <taxon>Dikarya</taxon>
        <taxon>Ascomycota</taxon>
        <taxon>Pezizomycotina</taxon>
        <taxon>Sordariomycetes</taxon>
        <taxon>Hypocreomycetidae</taxon>
        <taxon>Hypocreales</taxon>
        <taxon>Clavicipitaceae</taxon>
        <taxon>Metarhizium</taxon>
    </lineage>
</organism>
<dbReference type="EMBL" id="JELW01000010">
    <property type="protein sequence ID" value="EXV00892.1"/>
    <property type="molecule type" value="Genomic_DNA"/>
</dbReference>
<protein>
    <recommendedName>
        <fullName evidence="4">Tape measure protein</fullName>
    </recommendedName>
</protein>
<evidence type="ECO:0000313" key="3">
    <source>
        <dbReference type="Proteomes" id="UP000030151"/>
    </source>
</evidence>
<feature type="signal peptide" evidence="1">
    <location>
        <begin position="1"/>
        <end position="19"/>
    </location>
</feature>
<evidence type="ECO:0000256" key="1">
    <source>
        <dbReference type="SAM" id="SignalP"/>
    </source>
</evidence>
<proteinExistence type="predicted"/>
<keyword evidence="1" id="KW-0732">Signal</keyword>
<dbReference type="Proteomes" id="UP000030151">
    <property type="component" value="Unassembled WGS sequence"/>
</dbReference>
<dbReference type="AlphaFoldDB" id="A0A0A1UU55"/>
<evidence type="ECO:0008006" key="4">
    <source>
        <dbReference type="Google" id="ProtNLM"/>
    </source>
</evidence>
<dbReference type="HOGENOM" id="CLU_101421_0_0_1"/>
<reference evidence="2 3" key="1">
    <citation type="submission" date="2014-02" db="EMBL/GenBank/DDBJ databases">
        <title>The genome sequence of the entomopathogenic fungus Metarhizium robertsii ARSEF 2575.</title>
        <authorList>
            <person name="Giuliano Garisto Donzelli B."/>
            <person name="Roe B.A."/>
            <person name="Macmil S.L."/>
            <person name="Krasnoff S.B."/>
            <person name="Gibson D.M."/>
        </authorList>
    </citation>
    <scope>NUCLEOTIDE SEQUENCE [LARGE SCALE GENOMIC DNA]</scope>
    <source>
        <strain evidence="2 3">ARSEF 2575</strain>
    </source>
</reference>
<feature type="chain" id="PRO_5001980860" description="Tape measure protein" evidence="1">
    <location>
        <begin position="20"/>
        <end position="175"/>
    </location>
</feature>
<dbReference type="OrthoDB" id="2251794at2759"/>
<sequence>MKFSAALVVAAMGAAPAAALPTDITGDTDLPPRTFSNLSGLQSKYARGIMAQAKREHLGSQGCRAGIATALVESTLIMHANIAVPASLAYDFDRLGKDADSIGLFQQRASIYTNIKCSMDVACSAHQFFKEMKTVPQWKYMNVGNLCQEVQHSENPERYHDFIDQATEICQAAGF</sequence>
<name>A0A0A1UU55_9HYPO</name>
<gene>
    <name evidence="2" type="ORF">X797_005904</name>
</gene>
<comment type="caution">
    <text evidence="2">The sequence shown here is derived from an EMBL/GenBank/DDBJ whole genome shotgun (WGS) entry which is preliminary data.</text>
</comment>
<accession>A0A0A1UU55</accession>
<evidence type="ECO:0000313" key="2">
    <source>
        <dbReference type="EMBL" id="EXV00892.1"/>
    </source>
</evidence>
<dbReference type="eggNOG" id="ENOG502SMB6">
    <property type="taxonomic scope" value="Eukaryota"/>
</dbReference>